<dbReference type="EMBL" id="BRVP01000004">
    <property type="protein sequence ID" value="GLB51646.1"/>
    <property type="molecule type" value="Genomic_DNA"/>
</dbReference>
<accession>A0A9W6B331</accession>
<proteinExistence type="predicted"/>
<protein>
    <submittedName>
        <fullName evidence="1">Uncharacterized protein</fullName>
    </submittedName>
</protein>
<keyword evidence="2" id="KW-1185">Reference proteome</keyword>
<sequence length="177" mass="19185">MHIKKIIKGSIALAFTISLVSCSEDITLTPLAEDVPPTFAASVDGSSFVDTLTVDAYTTEVDYDFNDEDNTIIEQGTYEAVRILASDEASASSMAIVFPTDAVEGTYEFSDTQGYYLANYLVAGADGVTEANRATTGMLTLILHNQSSHYVEGYFAFETQENTITGGVFKTFYTVND</sequence>
<dbReference type="Proteomes" id="UP001143545">
    <property type="component" value="Unassembled WGS sequence"/>
</dbReference>
<gene>
    <name evidence="1" type="ORF">NBRC110019_06850</name>
</gene>
<comment type="caution">
    <text evidence="1">The sequence shown here is derived from an EMBL/GenBank/DDBJ whole genome shotgun (WGS) entry which is preliminary data.</text>
</comment>
<name>A0A9W6B331_9FLAO</name>
<dbReference type="AlphaFoldDB" id="A0A9W6B331"/>
<organism evidence="1 2">
    <name type="scientific">Neptunitalea chrysea</name>
    <dbReference type="NCBI Taxonomy" id="1647581"/>
    <lineage>
        <taxon>Bacteria</taxon>
        <taxon>Pseudomonadati</taxon>
        <taxon>Bacteroidota</taxon>
        <taxon>Flavobacteriia</taxon>
        <taxon>Flavobacteriales</taxon>
        <taxon>Flavobacteriaceae</taxon>
        <taxon>Neptunitalea</taxon>
    </lineage>
</organism>
<evidence type="ECO:0000313" key="1">
    <source>
        <dbReference type="EMBL" id="GLB51646.1"/>
    </source>
</evidence>
<dbReference type="PROSITE" id="PS51257">
    <property type="entry name" value="PROKAR_LIPOPROTEIN"/>
    <property type="match status" value="1"/>
</dbReference>
<reference evidence="1" key="1">
    <citation type="submission" date="2022-07" db="EMBL/GenBank/DDBJ databases">
        <title>Taxonomy of Novel Oxalotrophic and Methylotrophic Bacteria.</title>
        <authorList>
            <person name="Sahin N."/>
            <person name="Tani A."/>
        </authorList>
    </citation>
    <scope>NUCLEOTIDE SEQUENCE</scope>
    <source>
        <strain evidence="1">AM327</strain>
    </source>
</reference>
<dbReference type="RefSeq" id="WP_281752401.1">
    <property type="nucleotide sequence ID" value="NZ_BRVP01000004.1"/>
</dbReference>
<evidence type="ECO:0000313" key="2">
    <source>
        <dbReference type="Proteomes" id="UP001143545"/>
    </source>
</evidence>